<dbReference type="GO" id="GO:0004497">
    <property type="term" value="F:monooxygenase activity"/>
    <property type="evidence" value="ECO:0007669"/>
    <property type="project" value="UniProtKB-KW"/>
</dbReference>
<dbReference type="Gene3D" id="3.40.30.120">
    <property type="match status" value="1"/>
</dbReference>
<dbReference type="InterPro" id="IPR036188">
    <property type="entry name" value="FAD/NAD-bd_sf"/>
</dbReference>
<dbReference type="Gene3D" id="3.30.70.2450">
    <property type="match status" value="1"/>
</dbReference>
<dbReference type="InterPro" id="IPR050641">
    <property type="entry name" value="RIFMO-like"/>
</dbReference>
<reference evidence="5" key="1">
    <citation type="journal article" date="2022" name="bioRxiv">
        <title>Discovery and biosynthetic assessment of Streptomyces ortus sp nov. isolated from a deep-sea sponge.</title>
        <authorList>
            <person name="Williams S.E."/>
        </authorList>
    </citation>
    <scope>NUCLEOTIDE SEQUENCE</scope>
    <source>
        <strain evidence="5">A15ISP2-DRY2</strain>
    </source>
</reference>
<evidence type="ECO:0000313" key="6">
    <source>
        <dbReference type="Proteomes" id="UP001165590"/>
    </source>
</evidence>
<accession>A0ABT3V5D3</accession>
<comment type="caution">
    <text evidence="5">The sequence shown here is derived from an EMBL/GenBank/DDBJ whole genome shotgun (WGS) entry which is preliminary data.</text>
</comment>
<dbReference type="RefSeq" id="WP_267027733.1">
    <property type="nucleotide sequence ID" value="NZ_JAIFZO010000002.1"/>
</dbReference>
<dbReference type="EMBL" id="JAIFZO010000002">
    <property type="protein sequence ID" value="MCX4234978.1"/>
    <property type="molecule type" value="Genomic_DNA"/>
</dbReference>
<evidence type="ECO:0000313" key="5">
    <source>
        <dbReference type="EMBL" id="MCX4234978.1"/>
    </source>
</evidence>
<sequence>MNEQVVIAGGGPVGLWLAAELRLGGVSVTVVEERTDIDQRSKALTVHPRTIEILASRGVHEPFLAEGLRIPGGHFAMLEQRLDFGVLDTPFPYTLALPQARSEELLAEHALALGATVLRGHRVGGFTEDADAVTVQVQGPDGPYELRAAYLVGCDGTRSTVRTAAGIDFPGTPSTVLGWLGDVVLDHPPRPGFGVFGLRGGLLVAPLPGGRYRLVGISPDSLTTESPGELTLAELRAKVVAITGEDYGMRDPVWLSRFGNATRLASEYRRGRVLLAGDAAHQHFPTGGVGMNVGIQDAHNLGWKLAATVGGRAPAGLLDSYHAERHPVGAQLMEHSRAQTALMTGFTPEGLDLRSFLSGMIATQPGFGGALAERLTALAVTYPASDAAAHPLTGSRAPDLAFTGSGSGLHGRLRADGHLLLDLTGGTSGQDRGPENVQPRNVLADRARPGLTVHAGSLDRPPAAWAPVRAALIRPDGHLAWIGTDPDDTALAAAADRALALTHGPATG</sequence>
<dbReference type="InterPro" id="IPR002938">
    <property type="entry name" value="FAD-bd"/>
</dbReference>
<dbReference type="SUPFAM" id="SSF51905">
    <property type="entry name" value="FAD/NAD(P)-binding domain"/>
    <property type="match status" value="1"/>
</dbReference>
<gene>
    <name evidence="5" type="ORF">K3769_19770</name>
</gene>
<keyword evidence="5" id="KW-0503">Monooxygenase</keyword>
<dbReference type="Pfam" id="PF01494">
    <property type="entry name" value="FAD_binding_3"/>
    <property type="match status" value="1"/>
</dbReference>
<comment type="cofactor">
    <cofactor evidence="1">
        <name>FAD</name>
        <dbReference type="ChEBI" id="CHEBI:57692"/>
    </cofactor>
</comment>
<proteinExistence type="predicted"/>
<evidence type="ECO:0000259" key="4">
    <source>
        <dbReference type="Pfam" id="PF01494"/>
    </source>
</evidence>
<dbReference type="PANTHER" id="PTHR43004">
    <property type="entry name" value="TRK SYSTEM POTASSIUM UPTAKE PROTEIN"/>
    <property type="match status" value="1"/>
</dbReference>
<organism evidence="5 6">
    <name type="scientific">Streptomyces ortus</name>
    <dbReference type="NCBI Taxonomy" id="2867268"/>
    <lineage>
        <taxon>Bacteria</taxon>
        <taxon>Bacillati</taxon>
        <taxon>Actinomycetota</taxon>
        <taxon>Actinomycetes</taxon>
        <taxon>Kitasatosporales</taxon>
        <taxon>Streptomycetaceae</taxon>
        <taxon>Streptomyces</taxon>
    </lineage>
</organism>
<keyword evidence="2" id="KW-0285">Flavoprotein</keyword>
<dbReference type="PANTHER" id="PTHR43004:SF19">
    <property type="entry name" value="BINDING MONOOXYGENASE, PUTATIVE (JCVI)-RELATED"/>
    <property type="match status" value="1"/>
</dbReference>
<dbReference type="Proteomes" id="UP001165590">
    <property type="component" value="Unassembled WGS sequence"/>
</dbReference>
<dbReference type="Gene3D" id="3.50.50.60">
    <property type="entry name" value="FAD/NAD(P)-binding domain"/>
    <property type="match status" value="1"/>
</dbReference>
<name>A0ABT3V5D3_9ACTN</name>
<keyword evidence="5" id="KW-0560">Oxidoreductase</keyword>
<evidence type="ECO:0000256" key="1">
    <source>
        <dbReference type="ARBA" id="ARBA00001974"/>
    </source>
</evidence>
<protein>
    <submittedName>
        <fullName evidence="5">FAD-dependent monooxygenase</fullName>
    </submittedName>
</protein>
<dbReference type="PRINTS" id="PR00420">
    <property type="entry name" value="RNGMNOXGNASE"/>
</dbReference>
<dbReference type="Pfam" id="PF21274">
    <property type="entry name" value="Rng_hyd_C"/>
    <property type="match status" value="1"/>
</dbReference>
<keyword evidence="6" id="KW-1185">Reference proteome</keyword>
<keyword evidence="3" id="KW-0274">FAD</keyword>
<evidence type="ECO:0000256" key="2">
    <source>
        <dbReference type="ARBA" id="ARBA00022630"/>
    </source>
</evidence>
<feature type="domain" description="FAD-binding" evidence="4">
    <location>
        <begin position="4"/>
        <end position="335"/>
    </location>
</feature>
<evidence type="ECO:0000256" key="3">
    <source>
        <dbReference type="ARBA" id="ARBA00022827"/>
    </source>
</evidence>